<proteinExistence type="predicted"/>
<feature type="transmembrane region" description="Helical" evidence="8">
    <location>
        <begin position="119"/>
        <end position="135"/>
    </location>
</feature>
<feature type="transmembrane region" description="Helical" evidence="8">
    <location>
        <begin position="249"/>
        <end position="268"/>
    </location>
</feature>
<evidence type="ECO:0000256" key="8">
    <source>
        <dbReference type="SAM" id="Phobius"/>
    </source>
</evidence>
<feature type="transmembrane region" description="Helical" evidence="8">
    <location>
        <begin position="288"/>
        <end position="307"/>
    </location>
</feature>
<protein>
    <recommendedName>
        <fullName evidence="11">Exosortase A</fullName>
    </recommendedName>
</protein>
<keyword evidence="10" id="KW-1185">Reference proteome</keyword>
<evidence type="ECO:0008006" key="11">
    <source>
        <dbReference type="Google" id="ProtNLM"/>
    </source>
</evidence>
<evidence type="ECO:0000313" key="9">
    <source>
        <dbReference type="EMBL" id="GLX78187.1"/>
    </source>
</evidence>
<gene>
    <name evidence="9" type="ORF">tinsulaeT_15270</name>
</gene>
<keyword evidence="2" id="KW-1003">Cell membrane</keyword>
<name>A0ABQ6GS12_9GAMM</name>
<keyword evidence="4 8" id="KW-0812">Transmembrane</keyword>
<comment type="subcellular location">
    <subcellularLocation>
        <location evidence="1">Cell membrane</location>
        <topology evidence="1">Multi-pass membrane protein</topology>
    </subcellularLocation>
</comment>
<dbReference type="Proteomes" id="UP001157186">
    <property type="component" value="Unassembled WGS sequence"/>
</dbReference>
<feature type="transmembrane region" description="Helical" evidence="8">
    <location>
        <begin position="96"/>
        <end position="112"/>
    </location>
</feature>
<dbReference type="InterPro" id="IPR019127">
    <property type="entry name" value="Exosortase"/>
</dbReference>
<evidence type="ECO:0000256" key="5">
    <source>
        <dbReference type="ARBA" id="ARBA00022801"/>
    </source>
</evidence>
<dbReference type="NCBIfam" id="TIGR04178">
    <property type="entry name" value="exo_archaeo"/>
    <property type="match status" value="1"/>
</dbReference>
<keyword evidence="3" id="KW-0645">Protease</keyword>
<keyword evidence="6 8" id="KW-1133">Transmembrane helix</keyword>
<dbReference type="NCBIfam" id="TIGR02602">
    <property type="entry name" value="8TM_EpsH"/>
    <property type="match status" value="1"/>
</dbReference>
<feature type="transmembrane region" description="Helical" evidence="8">
    <location>
        <begin position="69"/>
        <end position="90"/>
    </location>
</feature>
<evidence type="ECO:0000256" key="7">
    <source>
        <dbReference type="ARBA" id="ARBA00023136"/>
    </source>
</evidence>
<feature type="transmembrane region" description="Helical" evidence="8">
    <location>
        <begin position="181"/>
        <end position="199"/>
    </location>
</feature>
<organism evidence="9 10">
    <name type="scientific">Thalassotalea insulae</name>
    <dbReference type="NCBI Taxonomy" id="2056778"/>
    <lineage>
        <taxon>Bacteria</taxon>
        <taxon>Pseudomonadati</taxon>
        <taxon>Pseudomonadota</taxon>
        <taxon>Gammaproteobacteria</taxon>
        <taxon>Alteromonadales</taxon>
        <taxon>Colwelliaceae</taxon>
        <taxon>Thalassotalea</taxon>
    </lineage>
</organism>
<keyword evidence="7 8" id="KW-0472">Membrane</keyword>
<evidence type="ECO:0000256" key="1">
    <source>
        <dbReference type="ARBA" id="ARBA00004651"/>
    </source>
</evidence>
<comment type="caution">
    <text evidence="9">The sequence shown here is derived from an EMBL/GenBank/DDBJ whole genome shotgun (WGS) entry which is preliminary data.</text>
</comment>
<sequence>MNSLKNLPIIVLLVATVLTFASQFQIVQNIWQFSFDDGTYSHAYLIPFISAYLYWQLFTEGRLVFQEKLNLALLLCAIIILYTLVIFTFAQFTTGFRIFLILFYTAIIAVIFKPNLKVLFPALFLIFIIPVWGILTTPLQELSTSAVTFMMKYSGIPIFVEGNTITIPEGIFEIAGGCSGLRYLIVSLAVSSLFIFMYVENIKSATSFLLLAIVGALVTNWIRITALILIGHFSNMESELMTDHNTFGWYLYIPFMILLFAFGQKYCIGNTTTKQVEDKPVPVNNKSLISVFLLLLVGSSLSQALFISDTSTKQPMNCLKNINEHPRPDIISAHSLCVSTDNKVTTYIYQFDGLKIGNTVDYYENQFIPKGYEVTHSEINNDWHLLTVRNSNASYTVKYQFVSGTSATASKAKLKQLKVLNALKGIRDSQLVWKISADK</sequence>
<feature type="transmembrane region" description="Helical" evidence="8">
    <location>
        <begin position="39"/>
        <end position="57"/>
    </location>
</feature>
<accession>A0ABQ6GS12</accession>
<keyword evidence="5" id="KW-0378">Hydrolase</keyword>
<evidence type="ECO:0000256" key="3">
    <source>
        <dbReference type="ARBA" id="ARBA00022670"/>
    </source>
</evidence>
<dbReference type="InterPro" id="IPR013426">
    <property type="entry name" value="EpsH-like"/>
</dbReference>
<evidence type="ECO:0000313" key="10">
    <source>
        <dbReference type="Proteomes" id="UP001157186"/>
    </source>
</evidence>
<evidence type="ECO:0000256" key="6">
    <source>
        <dbReference type="ARBA" id="ARBA00022989"/>
    </source>
</evidence>
<dbReference type="EMBL" id="BSST01000001">
    <property type="protein sequence ID" value="GLX78187.1"/>
    <property type="molecule type" value="Genomic_DNA"/>
</dbReference>
<evidence type="ECO:0000256" key="4">
    <source>
        <dbReference type="ARBA" id="ARBA00022692"/>
    </source>
</evidence>
<dbReference type="Pfam" id="PF09721">
    <property type="entry name" value="Exosortase_EpsH"/>
    <property type="match status" value="1"/>
</dbReference>
<evidence type="ECO:0000256" key="2">
    <source>
        <dbReference type="ARBA" id="ARBA00022475"/>
    </source>
</evidence>
<dbReference type="InterPro" id="IPR026392">
    <property type="entry name" value="Exo/Archaeosortase_dom"/>
</dbReference>
<feature type="transmembrane region" description="Helical" evidence="8">
    <location>
        <begin position="208"/>
        <end position="229"/>
    </location>
</feature>
<reference evidence="9 10" key="1">
    <citation type="submission" date="2023-03" db="EMBL/GenBank/DDBJ databases">
        <title>Draft genome sequence of Thalassotalea insulae KCTC 62186T.</title>
        <authorList>
            <person name="Sawabe T."/>
        </authorList>
    </citation>
    <scope>NUCLEOTIDE SEQUENCE [LARGE SCALE GENOMIC DNA]</scope>
    <source>
        <strain evidence="9 10">KCTC 62186</strain>
    </source>
</reference>